<evidence type="ECO:0000313" key="1">
    <source>
        <dbReference type="EMBL" id="CAF1445565.1"/>
    </source>
</evidence>
<sequence length="164" mass="18539">SIHAISGYPQDIQVRTTDPVNPGDLYGVSKCFGEALGRYMSEQEELSTIAIRIGSYLPYSVLKDESRSATLMNSWLSQPDAVHLFERCIDAPLTVKFAIVHGLSRNTFNRMDINSTCELLGYDPQDNFFEAHESFKPLNITNRLPIFSLHDRQQKSGLRDKSPE</sequence>
<organism evidence="2 3">
    <name type="scientific">Rotaria sordida</name>
    <dbReference type="NCBI Taxonomy" id="392033"/>
    <lineage>
        <taxon>Eukaryota</taxon>
        <taxon>Metazoa</taxon>
        <taxon>Spiralia</taxon>
        <taxon>Gnathifera</taxon>
        <taxon>Rotifera</taxon>
        <taxon>Eurotatoria</taxon>
        <taxon>Bdelloidea</taxon>
        <taxon>Philodinida</taxon>
        <taxon>Philodinidae</taxon>
        <taxon>Rotaria</taxon>
    </lineage>
</organism>
<accession>A0A816DGP6</accession>
<evidence type="ECO:0000313" key="2">
    <source>
        <dbReference type="EMBL" id="CAF1637136.1"/>
    </source>
</evidence>
<keyword evidence="3" id="KW-1185">Reference proteome</keyword>
<dbReference type="Gene3D" id="3.40.50.720">
    <property type="entry name" value="NAD(P)-binding Rossmann-like Domain"/>
    <property type="match status" value="1"/>
</dbReference>
<dbReference type="EMBL" id="CAJNOL010008558">
    <property type="protein sequence ID" value="CAF1637136.1"/>
    <property type="molecule type" value="Genomic_DNA"/>
</dbReference>
<comment type="caution">
    <text evidence="2">The sequence shown here is derived from an EMBL/GenBank/DDBJ whole genome shotgun (WGS) entry which is preliminary data.</text>
</comment>
<dbReference type="Proteomes" id="UP000663870">
    <property type="component" value="Unassembled WGS sequence"/>
</dbReference>
<evidence type="ECO:0000313" key="3">
    <source>
        <dbReference type="Proteomes" id="UP000663870"/>
    </source>
</evidence>
<dbReference type="Proteomes" id="UP000663854">
    <property type="component" value="Unassembled WGS sequence"/>
</dbReference>
<protein>
    <submittedName>
        <fullName evidence="2">Uncharacterized protein</fullName>
    </submittedName>
</protein>
<feature type="non-terminal residue" evidence="2">
    <location>
        <position position="164"/>
    </location>
</feature>
<proteinExistence type="predicted"/>
<dbReference type="EMBL" id="CAJNOH010006945">
    <property type="protein sequence ID" value="CAF1445565.1"/>
    <property type="molecule type" value="Genomic_DNA"/>
</dbReference>
<dbReference type="InterPro" id="IPR036291">
    <property type="entry name" value="NAD(P)-bd_dom_sf"/>
</dbReference>
<name>A0A816DGP6_9BILA</name>
<dbReference type="SUPFAM" id="SSF51735">
    <property type="entry name" value="NAD(P)-binding Rossmann-fold domains"/>
    <property type="match status" value="1"/>
</dbReference>
<reference evidence="2" key="1">
    <citation type="submission" date="2021-02" db="EMBL/GenBank/DDBJ databases">
        <authorList>
            <person name="Nowell W R."/>
        </authorList>
    </citation>
    <scope>NUCLEOTIDE SEQUENCE</scope>
</reference>
<dbReference type="AlphaFoldDB" id="A0A816DGP6"/>
<gene>
    <name evidence="2" type="ORF">JXQ802_LOCUS52654</name>
    <name evidence="1" type="ORF">PYM288_LOCUS36320</name>
</gene>